<feature type="domain" description="Cupin type-2" evidence="2">
    <location>
        <begin position="76"/>
        <end position="146"/>
    </location>
</feature>
<dbReference type="Gene3D" id="2.60.120.10">
    <property type="entry name" value="Jelly Rolls"/>
    <property type="match status" value="1"/>
</dbReference>
<name>A0A0L0DIB9_THETB</name>
<dbReference type="EMBL" id="GL349436">
    <property type="protein sequence ID" value="KNC52057.1"/>
    <property type="molecule type" value="Genomic_DNA"/>
</dbReference>
<dbReference type="AlphaFoldDB" id="A0A0L0DIB9"/>
<evidence type="ECO:0000313" key="3">
    <source>
        <dbReference type="EMBL" id="KNC52057.1"/>
    </source>
</evidence>
<proteinExistence type="predicted"/>
<dbReference type="InterPro" id="IPR051610">
    <property type="entry name" value="GPI/OXD"/>
</dbReference>
<dbReference type="Pfam" id="PF07883">
    <property type="entry name" value="Cupin_2"/>
    <property type="match status" value="1"/>
</dbReference>
<dbReference type="OrthoDB" id="10263073at2759"/>
<keyword evidence="4" id="KW-1185">Reference proteome</keyword>
<evidence type="ECO:0000313" key="4">
    <source>
        <dbReference type="Proteomes" id="UP000054408"/>
    </source>
</evidence>
<accession>A0A0L0DIB9</accession>
<dbReference type="CDD" id="cd02224">
    <property type="entry name" value="cupin_SPO2919-like"/>
    <property type="match status" value="1"/>
</dbReference>
<dbReference type="Proteomes" id="UP000054408">
    <property type="component" value="Unassembled WGS sequence"/>
</dbReference>
<reference evidence="3 4" key="1">
    <citation type="submission" date="2010-05" db="EMBL/GenBank/DDBJ databases">
        <title>The Genome Sequence of Thecamonas trahens ATCC 50062.</title>
        <authorList>
            <consortium name="The Broad Institute Genome Sequencing Platform"/>
            <person name="Russ C."/>
            <person name="Cuomo C."/>
            <person name="Shea T."/>
            <person name="Young S.K."/>
            <person name="Zeng Q."/>
            <person name="Koehrsen M."/>
            <person name="Haas B."/>
            <person name="Borodovsky M."/>
            <person name="Guigo R."/>
            <person name="Alvarado L."/>
            <person name="Berlin A."/>
            <person name="Bochicchio J."/>
            <person name="Borenstein D."/>
            <person name="Chapman S."/>
            <person name="Chen Z."/>
            <person name="Freedman E."/>
            <person name="Gellesch M."/>
            <person name="Goldberg J."/>
            <person name="Griggs A."/>
            <person name="Gujja S."/>
            <person name="Heilman E."/>
            <person name="Heiman D."/>
            <person name="Hepburn T."/>
            <person name="Howarth C."/>
            <person name="Jen D."/>
            <person name="Larson L."/>
            <person name="Mehta T."/>
            <person name="Park D."/>
            <person name="Pearson M."/>
            <person name="Roberts A."/>
            <person name="Saif S."/>
            <person name="Shenoy N."/>
            <person name="Sisk P."/>
            <person name="Stolte C."/>
            <person name="Sykes S."/>
            <person name="Thomson T."/>
            <person name="Walk T."/>
            <person name="White J."/>
            <person name="Yandava C."/>
            <person name="Burger G."/>
            <person name="Gray M.W."/>
            <person name="Holland P.W.H."/>
            <person name="King N."/>
            <person name="Lang F.B.F."/>
            <person name="Roger A.J."/>
            <person name="Ruiz-Trillo I."/>
            <person name="Lander E."/>
            <person name="Nusbaum C."/>
        </authorList>
    </citation>
    <scope>NUCLEOTIDE SEQUENCE [LARGE SCALE GENOMIC DNA]</scope>
    <source>
        <strain evidence="3 4">ATCC 50062</strain>
    </source>
</reference>
<protein>
    <submittedName>
        <fullName evidence="3">Cupin domain-containing protein</fullName>
    </submittedName>
</protein>
<dbReference type="GeneID" id="25560661"/>
<dbReference type="GO" id="GO:0046872">
    <property type="term" value="F:metal ion binding"/>
    <property type="evidence" value="ECO:0007669"/>
    <property type="project" value="UniProtKB-KW"/>
</dbReference>
<dbReference type="PANTHER" id="PTHR35848:SF9">
    <property type="entry name" value="SLL1358 PROTEIN"/>
    <property type="match status" value="1"/>
</dbReference>
<organism evidence="3 4">
    <name type="scientific">Thecamonas trahens ATCC 50062</name>
    <dbReference type="NCBI Taxonomy" id="461836"/>
    <lineage>
        <taxon>Eukaryota</taxon>
        <taxon>Apusozoa</taxon>
        <taxon>Apusomonadida</taxon>
        <taxon>Apusomonadidae</taxon>
        <taxon>Thecamonas</taxon>
    </lineage>
</organism>
<dbReference type="InterPro" id="IPR014710">
    <property type="entry name" value="RmlC-like_jellyroll"/>
</dbReference>
<evidence type="ECO:0000256" key="1">
    <source>
        <dbReference type="ARBA" id="ARBA00022723"/>
    </source>
</evidence>
<dbReference type="RefSeq" id="XP_013762063.1">
    <property type="nucleotide sequence ID" value="XM_013906609.1"/>
</dbReference>
<sequence length="184" mass="19197">MSAQDRLTGASVPAVGEEGVAADASAMAFTVVAMATEVARRTTTVYPPPYDGVCEGRTKQAVGNAVGMSQFGVNRTTLAPGAWTAQRHWHTINDEMVIVVSGEVVLVTECGERVLHTGEAVGFPAGKANGHCIKNVSEAEAVILEIGAREPGDGARYPDIDMQADHDAETGKWSFTTKGGAPLA</sequence>
<keyword evidence="1" id="KW-0479">Metal-binding</keyword>
<dbReference type="SUPFAM" id="SSF51182">
    <property type="entry name" value="RmlC-like cupins"/>
    <property type="match status" value="1"/>
</dbReference>
<evidence type="ECO:0000259" key="2">
    <source>
        <dbReference type="Pfam" id="PF07883"/>
    </source>
</evidence>
<gene>
    <name evidence="3" type="ORF">AMSG_00884</name>
</gene>
<dbReference type="InterPro" id="IPR013096">
    <property type="entry name" value="Cupin_2"/>
</dbReference>
<dbReference type="InterPro" id="IPR011051">
    <property type="entry name" value="RmlC_Cupin_sf"/>
</dbReference>
<dbReference type="PANTHER" id="PTHR35848">
    <property type="entry name" value="OXALATE-BINDING PROTEIN"/>
    <property type="match status" value="1"/>
</dbReference>